<dbReference type="Proteomes" id="UP001195483">
    <property type="component" value="Unassembled WGS sequence"/>
</dbReference>
<name>A0AAE0SQL4_9BIVA</name>
<dbReference type="Pfam" id="PF02221">
    <property type="entry name" value="E1_DerP2_DerF2"/>
    <property type="match status" value="1"/>
</dbReference>
<protein>
    <recommendedName>
        <fullName evidence="1">MD-2-related lipid-recognition domain-containing protein</fullName>
    </recommendedName>
</protein>
<sequence>MNLVILYLISQTISTSSSTDSFFDFLGEPSMESTSVSLGSQKQERGYMKNCYPNSNYSLSWEPKDIDPHGSLTFFIKYKNPAQFDSGEYTVDIKYRFIHVSKTTKITCQKDLRKIIPSQNCPVEKERFLYHYNVVYRNIIHFKNFKGTFRVKLTMQNDNGESLLCGTLEANLL</sequence>
<gene>
    <name evidence="2" type="ORF">CHS0354_020674</name>
</gene>
<evidence type="ECO:0000313" key="3">
    <source>
        <dbReference type="Proteomes" id="UP001195483"/>
    </source>
</evidence>
<comment type="caution">
    <text evidence="2">The sequence shown here is derived from an EMBL/GenBank/DDBJ whole genome shotgun (WGS) entry which is preliminary data.</text>
</comment>
<dbReference type="InterPro" id="IPR003172">
    <property type="entry name" value="ML_dom"/>
</dbReference>
<dbReference type="EMBL" id="JAEAOA010001259">
    <property type="protein sequence ID" value="KAK3596422.1"/>
    <property type="molecule type" value="Genomic_DNA"/>
</dbReference>
<organism evidence="2 3">
    <name type="scientific">Potamilus streckersoni</name>
    <dbReference type="NCBI Taxonomy" id="2493646"/>
    <lineage>
        <taxon>Eukaryota</taxon>
        <taxon>Metazoa</taxon>
        <taxon>Spiralia</taxon>
        <taxon>Lophotrochozoa</taxon>
        <taxon>Mollusca</taxon>
        <taxon>Bivalvia</taxon>
        <taxon>Autobranchia</taxon>
        <taxon>Heteroconchia</taxon>
        <taxon>Palaeoheterodonta</taxon>
        <taxon>Unionida</taxon>
        <taxon>Unionoidea</taxon>
        <taxon>Unionidae</taxon>
        <taxon>Ambleminae</taxon>
        <taxon>Lampsilini</taxon>
        <taxon>Potamilus</taxon>
    </lineage>
</organism>
<reference evidence="2" key="3">
    <citation type="submission" date="2023-05" db="EMBL/GenBank/DDBJ databases">
        <authorList>
            <person name="Smith C.H."/>
        </authorList>
    </citation>
    <scope>NUCLEOTIDE SEQUENCE</scope>
    <source>
        <strain evidence="2">CHS0354</strain>
        <tissue evidence="2">Mantle</tissue>
    </source>
</reference>
<keyword evidence="3" id="KW-1185">Reference proteome</keyword>
<reference evidence="2" key="1">
    <citation type="journal article" date="2021" name="Genome Biol. Evol.">
        <title>A High-Quality Reference Genome for a Parasitic Bivalve with Doubly Uniparental Inheritance (Bivalvia: Unionida).</title>
        <authorList>
            <person name="Smith C.H."/>
        </authorList>
    </citation>
    <scope>NUCLEOTIDE SEQUENCE</scope>
    <source>
        <strain evidence="2">CHS0354</strain>
    </source>
</reference>
<accession>A0AAE0SQL4</accession>
<dbReference type="AlphaFoldDB" id="A0AAE0SQL4"/>
<evidence type="ECO:0000313" key="2">
    <source>
        <dbReference type="EMBL" id="KAK3596422.1"/>
    </source>
</evidence>
<evidence type="ECO:0000259" key="1">
    <source>
        <dbReference type="Pfam" id="PF02221"/>
    </source>
</evidence>
<reference evidence="2" key="2">
    <citation type="journal article" date="2021" name="Genome Biol. Evol.">
        <title>Developing a high-quality reference genome for a parasitic bivalve with doubly uniparental inheritance (Bivalvia: Unionida).</title>
        <authorList>
            <person name="Smith C.H."/>
        </authorList>
    </citation>
    <scope>NUCLEOTIDE SEQUENCE</scope>
    <source>
        <strain evidence="2">CHS0354</strain>
        <tissue evidence="2">Mantle</tissue>
    </source>
</reference>
<feature type="domain" description="MD-2-related lipid-recognition" evidence="1">
    <location>
        <begin position="57"/>
        <end position="171"/>
    </location>
</feature>
<proteinExistence type="predicted"/>